<evidence type="ECO:0000256" key="6">
    <source>
        <dbReference type="ARBA" id="ARBA00023125"/>
    </source>
</evidence>
<evidence type="ECO:0000256" key="3">
    <source>
        <dbReference type="ARBA" id="ARBA00022578"/>
    </source>
</evidence>
<dbReference type="NCBIfam" id="NF038281">
    <property type="entry name" value="IS200_TnpB"/>
    <property type="match status" value="1"/>
</dbReference>
<dbReference type="InterPro" id="IPR053522">
    <property type="entry name" value="RNA-guided_endonuclease_TnpB"/>
</dbReference>
<evidence type="ECO:0000313" key="12">
    <source>
        <dbReference type="Proteomes" id="UP000768462"/>
    </source>
</evidence>
<dbReference type="InterPro" id="IPR051399">
    <property type="entry name" value="RNA-guided_DNA_endo/Transpos"/>
</dbReference>
<dbReference type="InterPro" id="IPR010095">
    <property type="entry name" value="Cas12f1-like_TNB"/>
</dbReference>
<evidence type="ECO:0000259" key="9">
    <source>
        <dbReference type="Pfam" id="PF07282"/>
    </source>
</evidence>
<dbReference type="Pfam" id="PF07282">
    <property type="entry name" value="Cas12f1-like_TNB"/>
    <property type="match status" value="1"/>
</dbReference>
<evidence type="ECO:0000259" key="10">
    <source>
        <dbReference type="Pfam" id="PF12323"/>
    </source>
</evidence>
<comment type="similarity">
    <text evidence="1">In the C-terminal section; belongs to the transposase 35 family.</text>
</comment>
<dbReference type="AlphaFoldDB" id="A0A927WCF9"/>
<sequence>MVLKSFKLRLYPNLEQSSKLNKTLGCTRLVYNYFLDYKINLYKNTGTSINYKDCSKLLTQLKLERPFLKEVDKFSMQNALKGLHSAYDHFFKDGFGFPKFKSKRNPKNSYTTNFTNNNIKIENHHIQLPKVGKVKYKGYKNKNISEYKIVRATISKNNLNQYFCFVTCEVEVQSMPKLATSVGIDFGIKTFATLSNSGSIFNPRTLFVYEHKLKQEQRKLSKKQKGSKNNEKQRLKLAKIHNKVANIREDFLQKETTKIIKENQIINIEKLSVKMMMTSKEYKNIAKELANVSINKAIQMLKYKADWYKRTLVEIGEYYPSSQLCHCCGYQNKELKLSDREWICPSCNTHLDRDYNASINILKEGQRILATRK</sequence>
<keyword evidence="7" id="KW-0233">DNA recombination</keyword>
<dbReference type="Proteomes" id="UP000768462">
    <property type="component" value="Unassembled WGS sequence"/>
</dbReference>
<comment type="caution">
    <text evidence="11">The sequence shown here is derived from an EMBL/GenBank/DDBJ whole genome shotgun (WGS) entry which is preliminary data.</text>
</comment>
<name>A0A927WCF9_9CLOT</name>
<dbReference type="InterPro" id="IPR001959">
    <property type="entry name" value="Transposase"/>
</dbReference>
<organism evidence="11 12">
    <name type="scientific">Clostridium sulfidigenes</name>
    <dbReference type="NCBI Taxonomy" id="318464"/>
    <lineage>
        <taxon>Bacteria</taxon>
        <taxon>Bacillati</taxon>
        <taxon>Bacillota</taxon>
        <taxon>Clostridia</taxon>
        <taxon>Eubacteriales</taxon>
        <taxon>Clostridiaceae</taxon>
        <taxon>Clostridium</taxon>
    </lineage>
</organism>
<dbReference type="GO" id="GO:0006310">
    <property type="term" value="P:DNA recombination"/>
    <property type="evidence" value="ECO:0007669"/>
    <property type="project" value="UniProtKB-KW"/>
</dbReference>
<evidence type="ECO:0000256" key="5">
    <source>
        <dbReference type="ARBA" id="ARBA00022833"/>
    </source>
</evidence>
<evidence type="ECO:0000256" key="7">
    <source>
        <dbReference type="ARBA" id="ARBA00023172"/>
    </source>
</evidence>
<reference evidence="11" key="1">
    <citation type="submission" date="2019-04" db="EMBL/GenBank/DDBJ databases">
        <title>Evolution of Biomass-Degrading Anaerobic Consortia Revealed by Metagenomics.</title>
        <authorList>
            <person name="Peng X."/>
        </authorList>
    </citation>
    <scope>NUCLEOTIDE SEQUENCE</scope>
    <source>
        <strain evidence="11">SIG254</strain>
    </source>
</reference>
<dbReference type="InterPro" id="IPR021027">
    <property type="entry name" value="Transposase_put_HTH"/>
</dbReference>
<dbReference type="PANTHER" id="PTHR30405:SF25">
    <property type="entry name" value="RNA-GUIDED DNA ENDONUCLEASE INSQ-RELATED"/>
    <property type="match status" value="1"/>
</dbReference>
<dbReference type="Pfam" id="PF01385">
    <property type="entry name" value="OrfB_IS605"/>
    <property type="match status" value="1"/>
</dbReference>
<feature type="domain" description="Transposase putative helix-turn-helix" evidence="10">
    <location>
        <begin position="1"/>
        <end position="46"/>
    </location>
</feature>
<keyword evidence="6" id="KW-0238">DNA-binding</keyword>
<dbReference type="NCBIfam" id="NF040570">
    <property type="entry name" value="guided_TnpB"/>
    <property type="match status" value="1"/>
</dbReference>
<accession>A0A927WCF9</accession>
<dbReference type="PANTHER" id="PTHR30405">
    <property type="entry name" value="TRANSPOSASE"/>
    <property type="match status" value="1"/>
</dbReference>
<dbReference type="GO" id="GO:0046872">
    <property type="term" value="F:metal ion binding"/>
    <property type="evidence" value="ECO:0007669"/>
    <property type="project" value="UniProtKB-KW"/>
</dbReference>
<keyword evidence="4" id="KW-0479">Metal-binding</keyword>
<dbReference type="EMBL" id="SVCM01000124">
    <property type="protein sequence ID" value="MBE6060655.1"/>
    <property type="molecule type" value="Genomic_DNA"/>
</dbReference>
<keyword evidence="5" id="KW-0862">Zinc</keyword>
<proteinExistence type="inferred from homology"/>
<feature type="domain" description="Cas12f1-like TNB" evidence="9">
    <location>
        <begin position="297"/>
        <end position="361"/>
    </location>
</feature>
<feature type="domain" description="Probable transposase IS891/IS1136/IS1341" evidence="8">
    <location>
        <begin position="167"/>
        <end position="278"/>
    </location>
</feature>
<evidence type="ECO:0000313" key="11">
    <source>
        <dbReference type="EMBL" id="MBE6060655.1"/>
    </source>
</evidence>
<comment type="similarity">
    <text evidence="2">In the N-terminal section; belongs to the transposase 2 family.</text>
</comment>
<dbReference type="GO" id="GO:0032196">
    <property type="term" value="P:transposition"/>
    <property type="evidence" value="ECO:0007669"/>
    <property type="project" value="UniProtKB-KW"/>
</dbReference>
<evidence type="ECO:0000256" key="1">
    <source>
        <dbReference type="ARBA" id="ARBA00008761"/>
    </source>
</evidence>
<dbReference type="NCBIfam" id="TIGR01766">
    <property type="entry name" value="IS200/IS605 family accessory protein TnpB-like domain"/>
    <property type="match status" value="1"/>
</dbReference>
<gene>
    <name evidence="11" type="ORF">E7215_10865</name>
</gene>
<evidence type="ECO:0000256" key="4">
    <source>
        <dbReference type="ARBA" id="ARBA00022723"/>
    </source>
</evidence>
<protein>
    <submittedName>
        <fullName evidence="11">Transposase</fullName>
    </submittedName>
</protein>
<keyword evidence="3" id="KW-0815">Transposition</keyword>
<evidence type="ECO:0000259" key="8">
    <source>
        <dbReference type="Pfam" id="PF01385"/>
    </source>
</evidence>
<dbReference type="GO" id="GO:0003677">
    <property type="term" value="F:DNA binding"/>
    <property type="evidence" value="ECO:0007669"/>
    <property type="project" value="UniProtKB-KW"/>
</dbReference>
<evidence type="ECO:0000256" key="2">
    <source>
        <dbReference type="ARBA" id="ARBA00011044"/>
    </source>
</evidence>
<dbReference type="Pfam" id="PF12323">
    <property type="entry name" value="HTH_OrfB_IS605"/>
    <property type="match status" value="1"/>
</dbReference>